<evidence type="ECO:0000313" key="1">
    <source>
        <dbReference type="EMBL" id="CAI5795313.1"/>
    </source>
</evidence>
<reference evidence="1" key="1">
    <citation type="submission" date="2022-12" db="EMBL/GenBank/DDBJ databases">
        <authorList>
            <person name="Alioto T."/>
            <person name="Alioto T."/>
            <person name="Gomez Garrido J."/>
        </authorList>
    </citation>
    <scope>NUCLEOTIDE SEQUENCE</scope>
</reference>
<evidence type="ECO:0000313" key="2">
    <source>
        <dbReference type="Proteomes" id="UP001178461"/>
    </source>
</evidence>
<dbReference type="AlphaFoldDB" id="A0AA35LGD9"/>
<accession>A0AA35LGD9</accession>
<dbReference type="EMBL" id="OX395141">
    <property type="protein sequence ID" value="CAI5795313.1"/>
    <property type="molecule type" value="Genomic_DNA"/>
</dbReference>
<dbReference type="Proteomes" id="UP001178461">
    <property type="component" value="Chromosome 15"/>
</dbReference>
<sequence>MPCFGSLCSSNAHHENQMVLQGEGDCLFLPTLQAVLHRLQTPQMLPLFSCHGDLVGGLAKGRRKPASEMVRTVGRGWFICQLLRKARTAAASGVPCAVETILGMQNIRAESKQWVFQDANSCSLP</sequence>
<organism evidence="1 2">
    <name type="scientific">Podarcis lilfordi</name>
    <name type="common">Lilford's wall lizard</name>
    <dbReference type="NCBI Taxonomy" id="74358"/>
    <lineage>
        <taxon>Eukaryota</taxon>
        <taxon>Metazoa</taxon>
        <taxon>Chordata</taxon>
        <taxon>Craniata</taxon>
        <taxon>Vertebrata</taxon>
        <taxon>Euteleostomi</taxon>
        <taxon>Lepidosauria</taxon>
        <taxon>Squamata</taxon>
        <taxon>Bifurcata</taxon>
        <taxon>Unidentata</taxon>
        <taxon>Episquamata</taxon>
        <taxon>Laterata</taxon>
        <taxon>Lacertibaenia</taxon>
        <taxon>Lacertidae</taxon>
        <taxon>Podarcis</taxon>
    </lineage>
</organism>
<protein>
    <submittedName>
        <fullName evidence="1">Uncharacterized protein</fullName>
    </submittedName>
</protein>
<keyword evidence="2" id="KW-1185">Reference proteome</keyword>
<gene>
    <name evidence="1" type="ORF">PODLI_1B034977</name>
</gene>
<name>A0AA35LGD9_9SAUR</name>
<proteinExistence type="predicted"/>